<sequence length="35" mass="3568">MARTRADADTDGGFGAEGDLGAGARRMTGKEGRRG</sequence>
<evidence type="ECO:0000313" key="3">
    <source>
        <dbReference type="Proteomes" id="UP000195880"/>
    </source>
</evidence>
<keyword evidence="3" id="KW-1185">Reference proteome</keyword>
<proteinExistence type="predicted"/>
<accession>A0A1Z1WFH7</accession>
<evidence type="ECO:0000313" key="2">
    <source>
        <dbReference type="EMBL" id="ARX85149.1"/>
    </source>
</evidence>
<dbReference type="AlphaFoldDB" id="A0A1Z1WFH7"/>
<dbReference type="KEGG" id="salf:SMD44_04608"/>
<organism evidence="2 3">
    <name type="scientific">Streptomyces alboflavus</name>
    <dbReference type="NCBI Taxonomy" id="67267"/>
    <lineage>
        <taxon>Bacteria</taxon>
        <taxon>Bacillati</taxon>
        <taxon>Actinomycetota</taxon>
        <taxon>Actinomycetes</taxon>
        <taxon>Kitasatosporales</taxon>
        <taxon>Streptomycetaceae</taxon>
        <taxon>Streptomyces</taxon>
    </lineage>
</organism>
<reference evidence="2 3" key="1">
    <citation type="submission" date="2017-05" db="EMBL/GenBank/DDBJ databases">
        <title>Streptomyces alboflavus Genome sequencing and assembly.</title>
        <authorList>
            <person name="Wang Y."/>
            <person name="Du B."/>
            <person name="Ding Y."/>
            <person name="Liu H."/>
            <person name="Hou Q."/>
            <person name="Liu K."/>
            <person name="Wang C."/>
            <person name="Yao L."/>
        </authorList>
    </citation>
    <scope>NUCLEOTIDE SEQUENCE [LARGE SCALE GENOMIC DNA]</scope>
    <source>
        <strain evidence="2 3">MDJK44</strain>
    </source>
</reference>
<protein>
    <submittedName>
        <fullName evidence="2">Uncharacterized protein</fullName>
    </submittedName>
</protein>
<evidence type="ECO:0000256" key="1">
    <source>
        <dbReference type="SAM" id="MobiDB-lite"/>
    </source>
</evidence>
<name>A0A1Z1WFH7_9ACTN</name>
<gene>
    <name evidence="2" type="ORF">SMD44_04608</name>
</gene>
<feature type="compositionally biased region" description="Gly residues" evidence="1">
    <location>
        <begin position="12"/>
        <end position="21"/>
    </location>
</feature>
<dbReference type="Proteomes" id="UP000195880">
    <property type="component" value="Chromosome"/>
</dbReference>
<feature type="region of interest" description="Disordered" evidence="1">
    <location>
        <begin position="1"/>
        <end position="35"/>
    </location>
</feature>
<dbReference type="EMBL" id="CP021748">
    <property type="protein sequence ID" value="ARX85149.1"/>
    <property type="molecule type" value="Genomic_DNA"/>
</dbReference>